<accession>A0A1B3XMP7</accession>
<evidence type="ECO:0000259" key="1">
    <source>
        <dbReference type="Pfam" id="PF09643"/>
    </source>
</evidence>
<protein>
    <recommendedName>
        <fullName evidence="1">YopX protein domain-containing protein</fullName>
    </recommendedName>
</protein>
<dbReference type="RefSeq" id="WP_064465834.1">
    <property type="nucleotide sequence ID" value="NZ_CP017080.1"/>
</dbReference>
<dbReference type="InterPro" id="IPR019096">
    <property type="entry name" value="YopX_protein"/>
</dbReference>
<proteinExistence type="predicted"/>
<keyword evidence="3" id="KW-1185">Reference proteome</keyword>
<dbReference type="AlphaFoldDB" id="A0A1B3XMP7"/>
<dbReference type="OrthoDB" id="1809393at2"/>
<evidence type="ECO:0000313" key="3">
    <source>
        <dbReference type="Proteomes" id="UP000077926"/>
    </source>
</evidence>
<gene>
    <name evidence="2" type="ORF">ABE28_008855</name>
</gene>
<dbReference type="Pfam" id="PF09643">
    <property type="entry name" value="YopX"/>
    <property type="match status" value="1"/>
</dbReference>
<dbReference type="SUPFAM" id="SSF159006">
    <property type="entry name" value="YopX-like"/>
    <property type="match status" value="1"/>
</dbReference>
<feature type="domain" description="YopX protein" evidence="1">
    <location>
        <begin position="5"/>
        <end position="150"/>
    </location>
</feature>
<dbReference type="KEGG" id="bmur:ABE28_008855"/>
<reference evidence="2 3" key="1">
    <citation type="submission" date="2016-08" db="EMBL/GenBank/DDBJ databases">
        <title>Complete genome sequence of Bacillus muralis G25-68, a strain with toxicity to nematodes.</title>
        <authorList>
            <person name="Zheng Z."/>
        </authorList>
    </citation>
    <scope>NUCLEOTIDE SEQUENCE [LARGE SCALE GENOMIC DNA]</scope>
    <source>
        <strain evidence="2 3">G25-68</strain>
    </source>
</reference>
<sequence>MREVKYRAWDNVENKMYYPGEEENIHFYFDSSGIVAERFIEEEVCTPEGERGMYGGTEKLEHHKYMQYTGLKDNASEEEHPMEIFESDILFDPVNDEYYIVTWDESYANFFLKNIDDSLGKPDYDFAEYDTDVCDGLYVVGNIHENPELLCDSNVR</sequence>
<dbReference type="Proteomes" id="UP000077926">
    <property type="component" value="Chromosome"/>
</dbReference>
<dbReference type="STRING" id="264697.ABE28_008855"/>
<dbReference type="InterPro" id="IPR023385">
    <property type="entry name" value="YopX-like_C"/>
</dbReference>
<dbReference type="EMBL" id="CP017080">
    <property type="protein sequence ID" value="AOH54460.1"/>
    <property type="molecule type" value="Genomic_DNA"/>
</dbReference>
<dbReference type="Gene3D" id="2.30.30.290">
    <property type="entry name" value="YopX-like domains"/>
    <property type="match status" value="1"/>
</dbReference>
<organism evidence="2 3">
    <name type="scientific">Peribacillus muralis</name>
    <dbReference type="NCBI Taxonomy" id="264697"/>
    <lineage>
        <taxon>Bacteria</taxon>
        <taxon>Bacillati</taxon>
        <taxon>Bacillota</taxon>
        <taxon>Bacilli</taxon>
        <taxon>Bacillales</taxon>
        <taxon>Bacillaceae</taxon>
        <taxon>Peribacillus</taxon>
    </lineage>
</organism>
<name>A0A1B3XMP7_9BACI</name>
<evidence type="ECO:0000313" key="2">
    <source>
        <dbReference type="EMBL" id="AOH54460.1"/>
    </source>
</evidence>